<dbReference type="EMBL" id="JAPQFJ010000003">
    <property type="protein sequence ID" value="MCY6957879.1"/>
    <property type="molecule type" value="Genomic_DNA"/>
</dbReference>
<evidence type="ECO:0000313" key="2">
    <source>
        <dbReference type="Proteomes" id="UP001144612"/>
    </source>
</evidence>
<sequence>MIDARAKAYDEKKYKEQMEFESNLPVIKVARITFGLSITDKYFLDCSVDNVRAKYELCGMVTEKNVKEEVDLLIDLARKEFKKDPFKSHILNYLIKGNLDIIYKELKRIKDMLIGTI</sequence>
<evidence type="ECO:0000313" key="1">
    <source>
        <dbReference type="EMBL" id="MCY6957879.1"/>
    </source>
</evidence>
<keyword evidence="2" id="KW-1185">Reference proteome</keyword>
<organism evidence="1 2">
    <name type="scientific">Clostridium brassicae</name>
    <dbReference type="NCBI Taxonomy" id="2999072"/>
    <lineage>
        <taxon>Bacteria</taxon>
        <taxon>Bacillati</taxon>
        <taxon>Bacillota</taxon>
        <taxon>Clostridia</taxon>
        <taxon>Eubacteriales</taxon>
        <taxon>Clostridiaceae</taxon>
        <taxon>Clostridium</taxon>
    </lineage>
</organism>
<gene>
    <name evidence="1" type="ORF">OW729_04585</name>
</gene>
<comment type="caution">
    <text evidence="1">The sequence shown here is derived from an EMBL/GenBank/DDBJ whole genome shotgun (WGS) entry which is preliminary data.</text>
</comment>
<accession>A0ABT4D6F4</accession>
<dbReference type="Proteomes" id="UP001144612">
    <property type="component" value="Unassembled WGS sequence"/>
</dbReference>
<protein>
    <submittedName>
        <fullName evidence="1">Uncharacterized protein</fullName>
    </submittedName>
</protein>
<reference evidence="1" key="1">
    <citation type="submission" date="2022-12" db="EMBL/GenBank/DDBJ databases">
        <title>Clostridium sp. nov., isolated from industrial wastewater.</title>
        <authorList>
            <person name="Jiayan W."/>
        </authorList>
    </citation>
    <scope>NUCLEOTIDE SEQUENCE</scope>
    <source>
        <strain evidence="1">ZC22-4</strain>
    </source>
</reference>
<proteinExistence type="predicted"/>
<dbReference type="RefSeq" id="WP_268060281.1">
    <property type="nucleotide sequence ID" value="NZ_JAPQFJ010000003.1"/>
</dbReference>
<name>A0ABT4D6F4_9CLOT</name>